<proteinExistence type="predicted"/>
<dbReference type="PANTHER" id="PTHR34817">
    <property type="entry name" value="NUCLEOTIDYLTRANSFERASE"/>
    <property type="match status" value="1"/>
</dbReference>
<dbReference type="InterPro" id="IPR018775">
    <property type="entry name" value="RlaP"/>
</dbReference>
<dbReference type="PANTHER" id="PTHR34817:SF2">
    <property type="entry name" value="NUCLEOTIDYLTRANSFERASE"/>
    <property type="match status" value="1"/>
</dbReference>
<dbReference type="EMBL" id="FNJB01000008">
    <property type="protein sequence ID" value="SDP33054.1"/>
    <property type="molecule type" value="Genomic_DNA"/>
</dbReference>
<accession>A0A1H0RU73</accession>
<gene>
    <name evidence="1" type="ORF">SAMN05192558_108130</name>
</gene>
<protein>
    <recommendedName>
        <fullName evidence="3">Nucleotidyltransferase</fullName>
    </recommendedName>
</protein>
<evidence type="ECO:0000313" key="1">
    <source>
        <dbReference type="EMBL" id="SDP33054.1"/>
    </source>
</evidence>
<keyword evidence="2" id="KW-1185">Reference proteome</keyword>
<dbReference type="RefSeq" id="WP_228770033.1">
    <property type="nucleotide sequence ID" value="NZ_FNDV01000013.1"/>
</dbReference>
<dbReference type="STRING" id="504798.SAMN05421871_113130"/>
<dbReference type="AlphaFoldDB" id="A0A1H0RU73"/>
<reference evidence="2" key="1">
    <citation type="submission" date="2016-10" db="EMBL/GenBank/DDBJ databases">
        <authorList>
            <person name="Varghese N."/>
            <person name="Submissions S."/>
        </authorList>
    </citation>
    <scope>NUCLEOTIDE SEQUENCE [LARGE SCALE GENOMIC DNA]</scope>
    <source>
        <strain evidence="2">IBRC-M 10655</strain>
    </source>
</reference>
<dbReference type="Pfam" id="PF10127">
    <property type="entry name" value="RlaP"/>
    <property type="match status" value="1"/>
</dbReference>
<name>A0A1H0RU73_9PSEU</name>
<evidence type="ECO:0008006" key="3">
    <source>
        <dbReference type="Google" id="ProtNLM"/>
    </source>
</evidence>
<dbReference type="Proteomes" id="UP000199651">
    <property type="component" value="Unassembled WGS sequence"/>
</dbReference>
<evidence type="ECO:0000313" key="2">
    <source>
        <dbReference type="Proteomes" id="UP000199651"/>
    </source>
</evidence>
<organism evidence="1 2">
    <name type="scientific">Actinokineospora alba</name>
    <dbReference type="NCBI Taxonomy" id="504798"/>
    <lineage>
        <taxon>Bacteria</taxon>
        <taxon>Bacillati</taxon>
        <taxon>Actinomycetota</taxon>
        <taxon>Actinomycetes</taxon>
        <taxon>Pseudonocardiales</taxon>
        <taxon>Pseudonocardiaceae</taxon>
        <taxon>Actinokineospora</taxon>
    </lineage>
</organism>
<sequence>MILSAVVGSHAYGLATAASDTDRRGVYVAPTESFWRFEKPPSSVDGPLDEQVTWEVEHFCLLALKGNPTVLEVLVSDRIEVCTAIGAELRDLLPAFLSERVAVSYERATAQQLTRATSAVEPKWKQVMHALRLLMVCRDLLATGGLLIDMTANRAALLAVRSGEVPLAECLTWADRLRADIATTPRAVPAVPDTRRVEDWLISVRRRNLDAHHPS</sequence>